<name>A0A838Y2A5_9GAMM</name>
<protein>
    <submittedName>
        <fullName evidence="3">Bifunctional 3-(3-hydroxy-phenyl)propionate/3-hydroxycinnamic acid hydroxylase</fullName>
    </submittedName>
</protein>
<evidence type="ECO:0000259" key="2">
    <source>
        <dbReference type="Pfam" id="PF01494"/>
    </source>
</evidence>
<dbReference type="InterPro" id="IPR036188">
    <property type="entry name" value="FAD/NAD-bd_sf"/>
</dbReference>
<dbReference type="PANTHER" id="PTHR43476:SF3">
    <property type="entry name" value="FAD-BINDING MONOOXYGENASE"/>
    <property type="match status" value="1"/>
</dbReference>
<dbReference type="PANTHER" id="PTHR43476">
    <property type="entry name" value="3-(3-HYDROXY-PHENYL)PROPIONATE/3-HYDROXYCINNAMIC ACID HYDROXYLASE"/>
    <property type="match status" value="1"/>
</dbReference>
<evidence type="ECO:0000313" key="3">
    <source>
        <dbReference type="EMBL" id="MBA4692955.1"/>
    </source>
</evidence>
<organism evidence="3 4">
    <name type="scientific">SAR86 cluster bacterium</name>
    <dbReference type="NCBI Taxonomy" id="2030880"/>
    <lineage>
        <taxon>Bacteria</taxon>
        <taxon>Pseudomonadati</taxon>
        <taxon>Pseudomonadota</taxon>
        <taxon>Gammaproteobacteria</taxon>
        <taxon>SAR86 cluster</taxon>
    </lineage>
</organism>
<dbReference type="GO" id="GO:0016491">
    <property type="term" value="F:oxidoreductase activity"/>
    <property type="evidence" value="ECO:0007669"/>
    <property type="project" value="UniProtKB-KW"/>
</dbReference>
<dbReference type="Pfam" id="PF01494">
    <property type="entry name" value="FAD_binding_3"/>
    <property type="match status" value="1"/>
</dbReference>
<accession>A0A838Y2A5</accession>
<evidence type="ECO:0000256" key="1">
    <source>
        <dbReference type="ARBA" id="ARBA00023002"/>
    </source>
</evidence>
<evidence type="ECO:0000313" key="4">
    <source>
        <dbReference type="Proteomes" id="UP000551848"/>
    </source>
</evidence>
<gene>
    <name evidence="3" type="ORF">H2072_04330</name>
</gene>
<dbReference type="InterPro" id="IPR050631">
    <property type="entry name" value="PheA/TfdB_FAD_monoxygenase"/>
</dbReference>
<comment type="caution">
    <text evidence="3">The sequence shown here is derived from an EMBL/GenBank/DDBJ whole genome shotgun (WGS) entry which is preliminary data.</text>
</comment>
<dbReference type="InterPro" id="IPR002938">
    <property type="entry name" value="FAD-bd"/>
</dbReference>
<dbReference type="PRINTS" id="PR00420">
    <property type="entry name" value="RNGMNOXGNASE"/>
</dbReference>
<keyword evidence="1" id="KW-0560">Oxidoreductase</keyword>
<reference evidence="3 4" key="1">
    <citation type="submission" date="2020-06" db="EMBL/GenBank/DDBJ databases">
        <title>Dysbiosis in marine aquaculture revealed through microbiome analysis: reverse ecology for environmental sustainability.</title>
        <authorList>
            <person name="Haro-Moreno J.M."/>
            <person name="Coutinho F.H."/>
            <person name="Zaragoza-Solas A."/>
            <person name="Picazo A."/>
            <person name="Almagro-Moreno S."/>
            <person name="Lopez-Perez M."/>
        </authorList>
    </citation>
    <scope>NUCLEOTIDE SEQUENCE [LARGE SCALE GENOMIC DNA]</scope>
    <source>
        <strain evidence="3">MCMED-G41</strain>
    </source>
</reference>
<dbReference type="Proteomes" id="UP000551848">
    <property type="component" value="Unassembled WGS sequence"/>
</dbReference>
<dbReference type="EMBL" id="JACETL010000063">
    <property type="protein sequence ID" value="MBA4692955.1"/>
    <property type="molecule type" value="Genomic_DNA"/>
</dbReference>
<dbReference type="Gene3D" id="3.30.9.10">
    <property type="entry name" value="D-Amino Acid Oxidase, subunit A, domain 2"/>
    <property type="match status" value="1"/>
</dbReference>
<dbReference type="SUPFAM" id="SSF51905">
    <property type="entry name" value="FAD/NAD(P)-binding domain"/>
    <property type="match status" value="1"/>
</dbReference>
<sequence>MMHFDLAIIGYGPVGAAAANIFAAKDFNIIVIEPKKEIWDIPRAVHFDGQVQRIFQSMGIFDQIEKIIDPIMGINFINRSGKNLLSVGFEDHPKLNGYFEGVMFNQPKFEEILRTNALKYNNIQFELGSYVSSLEALDDINNFEVINNSTNEKSNFSSTYLIGSDGADSFVRKSLGIKMHDYNCDQDWVVVDYLVDDRYEILDKSRYQICDYKRPTTLLPITDNHVRWEFKINPDDDVDKLESEENIRNFMSPHMWRINPDIDVNSGKLIRSSKYTFHGLLVDQFREKNSFLIGDAAHQTPPFLGQGLCQGIKDAHNLCWKLAGVRDGNFNKKILDSFNDERKEVNDFMIRTAIKQGDVIGSQDRLKAFFRDMFFMFAKKFPKALSALKFQYSWKFHQGIMDNELYPNEINGVIIPQPDIDIRLDGKQFDQFIGESFALIIFNEKQSLIKDLSAIEAIKFYKNNIYVLDDNHPFMSDGKLSSWASSNNVSAAIIRPDKHVYGCCDNEDMLLKVENLTKKLHNDLKI</sequence>
<feature type="domain" description="FAD-binding" evidence="2">
    <location>
        <begin position="5"/>
        <end position="350"/>
    </location>
</feature>
<dbReference type="GO" id="GO:0071949">
    <property type="term" value="F:FAD binding"/>
    <property type="evidence" value="ECO:0007669"/>
    <property type="project" value="InterPro"/>
</dbReference>
<dbReference type="NCBIfam" id="NF004829">
    <property type="entry name" value="PRK06183.1-3"/>
    <property type="match status" value="1"/>
</dbReference>
<proteinExistence type="predicted"/>
<dbReference type="AlphaFoldDB" id="A0A838Y2A5"/>
<dbReference type="Gene3D" id="3.50.50.60">
    <property type="entry name" value="FAD/NAD(P)-binding domain"/>
    <property type="match status" value="1"/>
</dbReference>